<name>A0ABN7UGV2_GIGMA</name>
<accession>A0ABN7UGV2</accession>
<reference evidence="1 2" key="1">
    <citation type="submission" date="2021-06" db="EMBL/GenBank/DDBJ databases">
        <authorList>
            <person name="Kallberg Y."/>
            <person name="Tangrot J."/>
            <person name="Rosling A."/>
        </authorList>
    </citation>
    <scope>NUCLEOTIDE SEQUENCE [LARGE SCALE GENOMIC DNA]</scope>
    <source>
        <strain evidence="1 2">120-4 pot B 10/14</strain>
    </source>
</reference>
<comment type="caution">
    <text evidence="1">The sequence shown here is derived from an EMBL/GenBank/DDBJ whole genome shotgun (WGS) entry which is preliminary data.</text>
</comment>
<sequence length="45" mass="5210">MVCTNSNYVIKFGQFEFVIKKLDKGKICESLQEPIMAFRVNLLLT</sequence>
<dbReference type="Proteomes" id="UP000789901">
    <property type="component" value="Unassembled WGS sequence"/>
</dbReference>
<dbReference type="EMBL" id="CAJVQB010002382">
    <property type="protein sequence ID" value="CAG8572665.1"/>
    <property type="molecule type" value="Genomic_DNA"/>
</dbReference>
<protein>
    <submittedName>
        <fullName evidence="1">26671_t:CDS:1</fullName>
    </submittedName>
</protein>
<evidence type="ECO:0000313" key="2">
    <source>
        <dbReference type="Proteomes" id="UP000789901"/>
    </source>
</evidence>
<keyword evidence="2" id="KW-1185">Reference proteome</keyword>
<gene>
    <name evidence="1" type="ORF">GMARGA_LOCUS5563</name>
</gene>
<proteinExistence type="predicted"/>
<evidence type="ECO:0000313" key="1">
    <source>
        <dbReference type="EMBL" id="CAG8572665.1"/>
    </source>
</evidence>
<organism evidence="1 2">
    <name type="scientific">Gigaspora margarita</name>
    <dbReference type="NCBI Taxonomy" id="4874"/>
    <lineage>
        <taxon>Eukaryota</taxon>
        <taxon>Fungi</taxon>
        <taxon>Fungi incertae sedis</taxon>
        <taxon>Mucoromycota</taxon>
        <taxon>Glomeromycotina</taxon>
        <taxon>Glomeromycetes</taxon>
        <taxon>Diversisporales</taxon>
        <taxon>Gigasporaceae</taxon>
        <taxon>Gigaspora</taxon>
    </lineage>
</organism>